<feature type="domain" description="GFO/IDH/MocA-like oxidoreductase" evidence="5">
    <location>
        <begin position="131"/>
        <end position="246"/>
    </location>
</feature>
<evidence type="ECO:0000256" key="1">
    <source>
        <dbReference type="ARBA" id="ARBA00010928"/>
    </source>
</evidence>
<keyword evidence="3" id="KW-0560">Oxidoreductase</keyword>
<dbReference type="PANTHER" id="PTHR22604:SF105">
    <property type="entry name" value="TRANS-1,2-DIHYDROBENZENE-1,2-DIOL DEHYDROGENASE"/>
    <property type="match status" value="1"/>
</dbReference>
<evidence type="ECO:0000313" key="6">
    <source>
        <dbReference type="EMBL" id="GLR69872.1"/>
    </source>
</evidence>
<evidence type="ECO:0000256" key="2">
    <source>
        <dbReference type="ARBA" id="ARBA00022729"/>
    </source>
</evidence>
<dbReference type="InterPro" id="IPR000683">
    <property type="entry name" value="Gfo/Idh/MocA-like_OxRdtase_N"/>
</dbReference>
<dbReference type="Pfam" id="PF22725">
    <property type="entry name" value="GFO_IDH_MocA_C3"/>
    <property type="match status" value="1"/>
</dbReference>
<comment type="similarity">
    <text evidence="1">Belongs to the Gfo/Idh/MocA family.</text>
</comment>
<proteinExistence type="inferred from homology"/>
<dbReference type="InterPro" id="IPR036291">
    <property type="entry name" value="NAD(P)-bd_dom_sf"/>
</dbReference>
<protein>
    <submittedName>
        <fullName evidence="6">Dehydrogenase</fullName>
    </submittedName>
</protein>
<evidence type="ECO:0000259" key="4">
    <source>
        <dbReference type="Pfam" id="PF01408"/>
    </source>
</evidence>
<keyword evidence="2" id="KW-0732">Signal</keyword>
<dbReference type="GO" id="GO:0000166">
    <property type="term" value="F:nucleotide binding"/>
    <property type="evidence" value="ECO:0007669"/>
    <property type="project" value="InterPro"/>
</dbReference>
<sequence>MQKIKWGIVSAGRICSKFCSDLIHVEDAEIVAVAARNLDSAEKFAKQYGIKKAYEGYQTMFDDPEIDVVYIGTPHTLHFENARDAILAGKHVLCEKPLVVSPAQCKTLCDLAKEKNVFLMEAMWTYFLPAIQKAKEWLTQGRIGKVHHIKIDFGYPMAYAPDSREFSAELAGGCLFDMGIYPLAVAWFLLEKDLSNLHVFNENAPNGVDQDVIIIADCGDTKASLAASFKSNLQNAAHIIGDKGIIAIPHFSRATTCELYDGDDCVDKFVDERKTYGYDFEAKEVMKQIRLGKIESSIMPHSTSLKLQEQIHSISELFS</sequence>
<comment type="caution">
    <text evidence="6">The sequence shown here is derived from an EMBL/GenBank/DDBJ whole genome shotgun (WGS) entry which is preliminary data.</text>
</comment>
<keyword evidence="7" id="KW-1185">Reference proteome</keyword>
<dbReference type="Gene3D" id="3.30.360.10">
    <property type="entry name" value="Dihydrodipicolinate Reductase, domain 2"/>
    <property type="match status" value="1"/>
</dbReference>
<dbReference type="InterPro" id="IPR055170">
    <property type="entry name" value="GFO_IDH_MocA-like_dom"/>
</dbReference>
<dbReference type="SUPFAM" id="SSF51735">
    <property type="entry name" value="NAD(P)-binding Rossmann-fold domains"/>
    <property type="match status" value="1"/>
</dbReference>
<dbReference type="Gene3D" id="3.40.50.720">
    <property type="entry name" value="NAD(P)-binding Rossmann-like Domain"/>
    <property type="match status" value="1"/>
</dbReference>
<organism evidence="6 7">
    <name type="scientific">Agaribacter marinus</name>
    <dbReference type="NCBI Taxonomy" id="1431249"/>
    <lineage>
        <taxon>Bacteria</taxon>
        <taxon>Pseudomonadati</taxon>
        <taxon>Pseudomonadota</taxon>
        <taxon>Gammaproteobacteria</taxon>
        <taxon>Alteromonadales</taxon>
        <taxon>Alteromonadaceae</taxon>
        <taxon>Agaribacter</taxon>
    </lineage>
</organism>
<reference evidence="6" key="1">
    <citation type="journal article" date="2014" name="Int. J. Syst. Evol. Microbiol.">
        <title>Complete genome sequence of Corynebacterium casei LMG S-19264T (=DSM 44701T), isolated from a smear-ripened cheese.</title>
        <authorList>
            <consortium name="US DOE Joint Genome Institute (JGI-PGF)"/>
            <person name="Walter F."/>
            <person name="Albersmeier A."/>
            <person name="Kalinowski J."/>
            <person name="Ruckert C."/>
        </authorList>
    </citation>
    <scope>NUCLEOTIDE SEQUENCE</scope>
    <source>
        <strain evidence="6">NBRC 110023</strain>
    </source>
</reference>
<dbReference type="SUPFAM" id="SSF55347">
    <property type="entry name" value="Glyceraldehyde-3-phosphate dehydrogenase-like, C-terminal domain"/>
    <property type="match status" value="1"/>
</dbReference>
<gene>
    <name evidence="6" type="ORF">GCM10007852_07800</name>
</gene>
<evidence type="ECO:0000313" key="7">
    <source>
        <dbReference type="Proteomes" id="UP001156601"/>
    </source>
</evidence>
<accession>A0AA37WHH4</accession>
<dbReference type="PANTHER" id="PTHR22604">
    <property type="entry name" value="OXIDOREDUCTASES"/>
    <property type="match status" value="1"/>
</dbReference>
<dbReference type="InterPro" id="IPR050984">
    <property type="entry name" value="Gfo/Idh/MocA_domain"/>
</dbReference>
<dbReference type="GO" id="GO:0016491">
    <property type="term" value="F:oxidoreductase activity"/>
    <property type="evidence" value="ECO:0007669"/>
    <property type="project" value="UniProtKB-KW"/>
</dbReference>
<dbReference type="AlphaFoldDB" id="A0AA37WHH4"/>
<dbReference type="RefSeq" id="WP_284216182.1">
    <property type="nucleotide sequence ID" value="NZ_BSOT01000005.1"/>
</dbReference>
<dbReference type="EMBL" id="BSOT01000005">
    <property type="protein sequence ID" value="GLR69872.1"/>
    <property type="molecule type" value="Genomic_DNA"/>
</dbReference>
<dbReference type="Proteomes" id="UP001156601">
    <property type="component" value="Unassembled WGS sequence"/>
</dbReference>
<name>A0AA37WHH4_9ALTE</name>
<evidence type="ECO:0000259" key="5">
    <source>
        <dbReference type="Pfam" id="PF22725"/>
    </source>
</evidence>
<dbReference type="Pfam" id="PF01408">
    <property type="entry name" value="GFO_IDH_MocA"/>
    <property type="match status" value="1"/>
</dbReference>
<feature type="domain" description="Gfo/Idh/MocA-like oxidoreductase N-terminal" evidence="4">
    <location>
        <begin position="4"/>
        <end position="121"/>
    </location>
</feature>
<reference evidence="6" key="2">
    <citation type="submission" date="2023-01" db="EMBL/GenBank/DDBJ databases">
        <title>Draft genome sequence of Agaribacter marinus strain NBRC 110023.</title>
        <authorList>
            <person name="Sun Q."/>
            <person name="Mori K."/>
        </authorList>
    </citation>
    <scope>NUCLEOTIDE SEQUENCE</scope>
    <source>
        <strain evidence="6">NBRC 110023</strain>
    </source>
</reference>
<evidence type="ECO:0000256" key="3">
    <source>
        <dbReference type="ARBA" id="ARBA00023002"/>
    </source>
</evidence>